<comment type="caution">
    <text evidence="2">The sequence shown here is derived from an EMBL/GenBank/DDBJ whole genome shotgun (WGS) entry which is preliminary data.</text>
</comment>
<dbReference type="RefSeq" id="WP_037518639.1">
    <property type="nucleotide sequence ID" value="NZ_DAMCWT010000001.1"/>
</dbReference>
<feature type="region of interest" description="Disordered" evidence="1">
    <location>
        <begin position="1"/>
        <end position="104"/>
    </location>
</feature>
<evidence type="ECO:0000256" key="1">
    <source>
        <dbReference type="SAM" id="MobiDB-lite"/>
    </source>
</evidence>
<sequence>MTMSDNRPFPDESEENSEQADAGTQANDVADDALGRTSDLSEESEHGGRSNPAQIIPDDLPDLVDKMNEMDRSGWIDEGAFDGEPRMDDEDDGEEDEILNEDDD</sequence>
<accession>A0A084ENS7</accession>
<name>A0A084ENS7_SPHYA</name>
<dbReference type="Proteomes" id="UP000028534">
    <property type="component" value="Unassembled WGS sequence"/>
</dbReference>
<dbReference type="AlphaFoldDB" id="A0A084ENS7"/>
<protein>
    <submittedName>
        <fullName evidence="2">Uncharacterized protein</fullName>
    </submittedName>
</protein>
<gene>
    <name evidence="2" type="ORF">CP98_01724</name>
</gene>
<evidence type="ECO:0000313" key="2">
    <source>
        <dbReference type="EMBL" id="KEZ19619.1"/>
    </source>
</evidence>
<dbReference type="STRING" id="13690.AX777_09930"/>
<proteinExistence type="predicted"/>
<dbReference type="eggNOG" id="ENOG5032N4T">
    <property type="taxonomic scope" value="Bacteria"/>
</dbReference>
<evidence type="ECO:0000313" key="3">
    <source>
        <dbReference type="Proteomes" id="UP000028534"/>
    </source>
</evidence>
<dbReference type="EMBL" id="JGVR01000008">
    <property type="protein sequence ID" value="KEZ19619.1"/>
    <property type="molecule type" value="Genomic_DNA"/>
</dbReference>
<organism evidence="2 3">
    <name type="scientific">Sphingobium yanoikuyae</name>
    <name type="common">Sphingomonas yanoikuyae</name>
    <dbReference type="NCBI Taxonomy" id="13690"/>
    <lineage>
        <taxon>Bacteria</taxon>
        <taxon>Pseudomonadati</taxon>
        <taxon>Pseudomonadota</taxon>
        <taxon>Alphaproteobacteria</taxon>
        <taxon>Sphingomonadales</taxon>
        <taxon>Sphingomonadaceae</taxon>
        <taxon>Sphingobium</taxon>
    </lineage>
</organism>
<reference evidence="2 3" key="1">
    <citation type="submission" date="2014-03" db="EMBL/GenBank/DDBJ databases">
        <title>Genome sequence of Sphingobium yanoikuyae B1.</title>
        <authorList>
            <person name="Gan H.M."/>
            <person name="Gan H.Y."/>
            <person name="Savka M.A."/>
        </authorList>
    </citation>
    <scope>NUCLEOTIDE SEQUENCE [LARGE SCALE GENOMIC DNA]</scope>
    <source>
        <strain evidence="2 3">B1</strain>
    </source>
</reference>
<feature type="compositionally biased region" description="Basic and acidic residues" evidence="1">
    <location>
        <begin position="63"/>
        <end position="75"/>
    </location>
</feature>
<feature type="compositionally biased region" description="Acidic residues" evidence="1">
    <location>
        <begin position="87"/>
        <end position="104"/>
    </location>
</feature>
<dbReference type="PATRIC" id="fig|13690.10.peg.1777"/>